<dbReference type="InterPro" id="IPR027392">
    <property type="entry name" value="TF_Znf"/>
</dbReference>
<gene>
    <name evidence="2" type="ORF">METZ01_LOCUS209719</name>
</gene>
<dbReference type="AlphaFoldDB" id="A0A382F2G0"/>
<dbReference type="EMBL" id="UINC01047509">
    <property type="protein sequence ID" value="SVB56865.1"/>
    <property type="molecule type" value="Genomic_DNA"/>
</dbReference>
<feature type="domain" description="Transcription factor zinc-finger" evidence="1">
    <location>
        <begin position="3"/>
        <end position="33"/>
    </location>
</feature>
<sequence>MECPKCFGEMDRVLEEGTNIERCRDCHGLYFDQLTQAMLEGIQGKVEIDTYSEQIGEAYDAMVYVDCPKCDRIMDQRMIEEPNRIRFELCPTCNSAFLDAGEFKQYTGSDYLQDFLSLLPEA</sequence>
<protein>
    <recommendedName>
        <fullName evidence="1">Transcription factor zinc-finger domain-containing protein</fullName>
    </recommendedName>
</protein>
<accession>A0A382F2G0</accession>
<proteinExistence type="predicted"/>
<name>A0A382F2G0_9ZZZZ</name>
<organism evidence="2">
    <name type="scientific">marine metagenome</name>
    <dbReference type="NCBI Taxonomy" id="408172"/>
    <lineage>
        <taxon>unclassified sequences</taxon>
        <taxon>metagenomes</taxon>
        <taxon>ecological metagenomes</taxon>
    </lineage>
</organism>
<evidence type="ECO:0000259" key="1">
    <source>
        <dbReference type="Pfam" id="PF13453"/>
    </source>
</evidence>
<reference evidence="2" key="1">
    <citation type="submission" date="2018-05" db="EMBL/GenBank/DDBJ databases">
        <authorList>
            <person name="Lanie J.A."/>
            <person name="Ng W.-L."/>
            <person name="Kazmierczak K.M."/>
            <person name="Andrzejewski T.M."/>
            <person name="Davidsen T.M."/>
            <person name="Wayne K.J."/>
            <person name="Tettelin H."/>
            <person name="Glass J.I."/>
            <person name="Rusch D."/>
            <person name="Podicherti R."/>
            <person name="Tsui H.-C.T."/>
            <person name="Winkler M.E."/>
        </authorList>
    </citation>
    <scope>NUCLEOTIDE SEQUENCE</scope>
</reference>
<evidence type="ECO:0000313" key="2">
    <source>
        <dbReference type="EMBL" id="SVB56865.1"/>
    </source>
</evidence>
<dbReference type="Pfam" id="PF13453">
    <property type="entry name" value="Zn_ribbon_TFIIB"/>
    <property type="match status" value="1"/>
</dbReference>